<dbReference type="Proteomes" id="UP000324800">
    <property type="component" value="Unassembled WGS sequence"/>
</dbReference>
<dbReference type="Pfam" id="PF01728">
    <property type="entry name" value="FtsJ"/>
    <property type="match status" value="1"/>
</dbReference>
<evidence type="ECO:0000256" key="2">
    <source>
        <dbReference type="SAM" id="MobiDB-lite"/>
    </source>
</evidence>
<keyword evidence="1" id="KW-0489">Methyltransferase</keyword>
<accession>A0A5J4W8L4</accession>
<comment type="function">
    <text evidence="1">S-adenosyl-L-methionine-dependent methyltransferase that mediates RNA cap1 2'-O-ribose methylation to the 5'-cap structure of RNAs. Methylates the ribose of the first nucleotide of a m(7)GpppG-capped mRNA to produce m(7)GpppNmp (cap1).</text>
</comment>
<dbReference type="SUPFAM" id="SSF53335">
    <property type="entry name" value="S-adenosyl-L-methionine-dependent methyltransferases"/>
    <property type="match status" value="1"/>
</dbReference>
<dbReference type="InterPro" id="IPR025816">
    <property type="entry name" value="RrmJ-type_MeTrfase"/>
</dbReference>
<feature type="compositionally biased region" description="Basic and acidic residues" evidence="2">
    <location>
        <begin position="299"/>
        <end position="308"/>
    </location>
</feature>
<dbReference type="GO" id="GO:0006370">
    <property type="term" value="P:7-methylguanosine mRNA capping"/>
    <property type="evidence" value="ECO:0007669"/>
    <property type="project" value="UniProtKB-UniRule"/>
</dbReference>
<name>A0A5J4W8L4_9EUKA</name>
<feature type="compositionally biased region" description="Acidic residues" evidence="2">
    <location>
        <begin position="218"/>
        <end position="229"/>
    </location>
</feature>
<keyword evidence="1" id="KW-0506">mRNA capping</keyword>
<feature type="compositionally biased region" description="Polar residues" evidence="2">
    <location>
        <begin position="203"/>
        <end position="212"/>
    </location>
</feature>
<dbReference type="EC" id="2.1.1.57" evidence="1"/>
<dbReference type="GO" id="GO:0004483">
    <property type="term" value="F:methyltransferase cap1 activity"/>
    <property type="evidence" value="ECO:0007669"/>
    <property type="project" value="UniProtKB-UniRule"/>
</dbReference>
<reference evidence="4 5" key="1">
    <citation type="submission" date="2019-03" db="EMBL/GenBank/DDBJ databases">
        <title>Single cell metagenomics reveals metabolic interactions within the superorganism composed of flagellate Streblomastix strix and complex community of Bacteroidetes bacteria on its surface.</title>
        <authorList>
            <person name="Treitli S.C."/>
            <person name="Kolisko M."/>
            <person name="Husnik F."/>
            <person name="Keeling P."/>
            <person name="Hampl V."/>
        </authorList>
    </citation>
    <scope>NUCLEOTIDE SEQUENCE [LARGE SCALE GENOMIC DNA]</scope>
    <source>
        <strain evidence="4">ST1C</strain>
    </source>
</reference>
<keyword evidence="1" id="KW-0507">mRNA processing</keyword>
<proteinExistence type="predicted"/>
<dbReference type="InterPro" id="IPR050851">
    <property type="entry name" value="mRNA_Cap_2O-Ribose_MeTrfase"/>
</dbReference>
<sequence length="340" mass="38919">ASFASTSDQVKYVFSTGSQVSSYVQPNGLTYFNLPVIFHPIYGPHSNGDVTREANIRAFRQVIMTQKGGIGVSLVTADGGFSVDDDYNSQELKLRQLVLCQFTTALGILRQGGTFLCKIFDVYTPFTVELFYLLSTVFSSFTIIKPLQSRPANSERYILCRGFLLDQRMISETSRINKSKEKPIKRTREEEQQEDEKQDKELNNTGVLQGNQRIRRDEDEDQIQNEDQIDFEKGYEFSDESEDGEKKQKRNGTGQEPQMDKQEEGEQGKGIAIDIKKKRNQAHIQNQLQQKKLKVRGSSKNEKNKKNSDITSTQFKLDESNLELAKQKAEEYQANKMNKY</sequence>
<dbReference type="GO" id="GO:0003676">
    <property type="term" value="F:nucleic acid binding"/>
    <property type="evidence" value="ECO:0007669"/>
    <property type="project" value="UniProtKB-UniRule"/>
</dbReference>
<dbReference type="GO" id="GO:0016556">
    <property type="term" value="P:mRNA modification"/>
    <property type="evidence" value="ECO:0007669"/>
    <property type="project" value="UniProtKB-UniRule"/>
</dbReference>
<dbReference type="AlphaFoldDB" id="A0A5J4W8L4"/>
<dbReference type="InterPro" id="IPR029063">
    <property type="entry name" value="SAM-dependent_MTases_sf"/>
</dbReference>
<keyword evidence="1" id="KW-0808">Transferase</keyword>
<keyword evidence="1" id="KW-0539">Nucleus</keyword>
<feature type="non-terminal residue" evidence="4">
    <location>
        <position position="1"/>
    </location>
</feature>
<dbReference type="PANTHER" id="PTHR16121:SF0">
    <property type="entry name" value="CAP-SPECIFIC MRNA (NUCLEOSIDE-2'-O-)-METHYLTRANSFERASE 1"/>
    <property type="match status" value="1"/>
</dbReference>
<evidence type="ECO:0000313" key="5">
    <source>
        <dbReference type="Proteomes" id="UP000324800"/>
    </source>
</evidence>
<comment type="catalytic activity">
    <reaction evidence="1">
        <text>a 5'-end (N(7)-methyl 5'-triphosphoguanosine)-ribonucleoside in mRNA + S-adenosyl-L-methionine = a 5'-end (N(7)-methyl 5'-triphosphoguanosine)-(2'-O-methyl-ribonucleoside) in mRNA + S-adenosyl-L-homocysteine + H(+)</text>
        <dbReference type="Rhea" id="RHEA:67020"/>
        <dbReference type="Rhea" id="RHEA-COMP:17167"/>
        <dbReference type="Rhea" id="RHEA-COMP:17168"/>
        <dbReference type="ChEBI" id="CHEBI:15378"/>
        <dbReference type="ChEBI" id="CHEBI:57856"/>
        <dbReference type="ChEBI" id="CHEBI:59789"/>
        <dbReference type="ChEBI" id="CHEBI:156461"/>
        <dbReference type="ChEBI" id="CHEBI:167609"/>
        <dbReference type="EC" id="2.1.1.57"/>
    </reaction>
</comment>
<gene>
    <name evidence="4" type="ORF">EZS28_013227</name>
</gene>
<organism evidence="4 5">
    <name type="scientific">Streblomastix strix</name>
    <dbReference type="NCBI Taxonomy" id="222440"/>
    <lineage>
        <taxon>Eukaryota</taxon>
        <taxon>Metamonada</taxon>
        <taxon>Preaxostyla</taxon>
        <taxon>Oxymonadida</taxon>
        <taxon>Streblomastigidae</taxon>
        <taxon>Streblomastix</taxon>
    </lineage>
</organism>
<feature type="region of interest" description="Disordered" evidence="2">
    <location>
        <begin position="175"/>
        <end position="316"/>
    </location>
</feature>
<dbReference type="Gene3D" id="3.40.50.12760">
    <property type="match status" value="1"/>
</dbReference>
<dbReference type="PANTHER" id="PTHR16121">
    <property type="entry name" value="CAP-SPECIFIC MRNA (NUCLEOSIDE-2'-O-)-METHYLTRANSFERASE 1-RELATED"/>
    <property type="match status" value="1"/>
</dbReference>
<keyword evidence="1" id="KW-0949">S-adenosyl-L-methionine</keyword>
<feature type="domain" description="RrmJ-type SAM-dependent 2'-O-MTase" evidence="3">
    <location>
        <begin position="1"/>
        <end position="164"/>
    </location>
</feature>
<dbReference type="InterPro" id="IPR002877">
    <property type="entry name" value="RNA_MeTrfase_FtsJ_dom"/>
</dbReference>
<feature type="compositionally biased region" description="Basic and acidic residues" evidence="2">
    <location>
        <begin position="178"/>
        <end position="202"/>
    </location>
</feature>
<dbReference type="GO" id="GO:0005634">
    <property type="term" value="C:nucleus"/>
    <property type="evidence" value="ECO:0007669"/>
    <property type="project" value="UniProtKB-SubCell"/>
</dbReference>
<dbReference type="EMBL" id="SNRW01002944">
    <property type="protein sequence ID" value="KAA6391244.1"/>
    <property type="molecule type" value="Genomic_DNA"/>
</dbReference>
<dbReference type="OrthoDB" id="10251234at2759"/>
<feature type="compositionally biased region" description="Basic and acidic residues" evidence="2">
    <location>
        <begin position="258"/>
        <end position="267"/>
    </location>
</feature>
<dbReference type="GO" id="GO:0032259">
    <property type="term" value="P:methylation"/>
    <property type="evidence" value="ECO:0007669"/>
    <property type="project" value="UniProtKB-KW"/>
</dbReference>
<comment type="caution">
    <text evidence="4">The sequence shown here is derived from an EMBL/GenBank/DDBJ whole genome shotgun (WGS) entry which is preliminary data.</text>
</comment>
<evidence type="ECO:0000259" key="3">
    <source>
        <dbReference type="PROSITE" id="PS51613"/>
    </source>
</evidence>
<evidence type="ECO:0000256" key="1">
    <source>
        <dbReference type="RuleBase" id="RU368012"/>
    </source>
</evidence>
<evidence type="ECO:0000313" key="4">
    <source>
        <dbReference type="EMBL" id="KAA6391244.1"/>
    </source>
</evidence>
<comment type="subcellular location">
    <subcellularLocation>
        <location evidence="1">Nucleus</location>
    </subcellularLocation>
</comment>
<protein>
    <recommendedName>
        <fullName evidence="1">Cap-specific mRNA (nucleoside-2'-O-)-methyltransferase 1</fullName>
        <ecNumber evidence="1">2.1.1.57</ecNumber>
    </recommendedName>
    <alternativeName>
        <fullName evidence="1">Cap1 2'O-ribose methyltransferase 1</fullName>
    </alternativeName>
</protein>
<dbReference type="GO" id="GO:0005737">
    <property type="term" value="C:cytoplasm"/>
    <property type="evidence" value="ECO:0007669"/>
    <property type="project" value="TreeGrafter"/>
</dbReference>
<dbReference type="PROSITE" id="PS51613">
    <property type="entry name" value="SAM_MT_RRMJ"/>
    <property type="match status" value="1"/>
</dbReference>